<dbReference type="Proteomes" id="UP001305414">
    <property type="component" value="Unassembled WGS sequence"/>
</dbReference>
<organism evidence="2 3">
    <name type="scientific">Xylaria bambusicola</name>
    <dbReference type="NCBI Taxonomy" id="326684"/>
    <lineage>
        <taxon>Eukaryota</taxon>
        <taxon>Fungi</taxon>
        <taxon>Dikarya</taxon>
        <taxon>Ascomycota</taxon>
        <taxon>Pezizomycotina</taxon>
        <taxon>Sordariomycetes</taxon>
        <taxon>Xylariomycetidae</taxon>
        <taxon>Xylariales</taxon>
        <taxon>Xylariaceae</taxon>
        <taxon>Xylaria</taxon>
    </lineage>
</organism>
<feature type="region of interest" description="Disordered" evidence="1">
    <location>
        <begin position="31"/>
        <end position="86"/>
    </location>
</feature>
<reference evidence="2 3" key="1">
    <citation type="submission" date="2023-10" db="EMBL/GenBank/DDBJ databases">
        <title>Draft genome sequence of Xylaria bambusicola isolate GMP-LS, the root and basal stem rot pathogen of sugarcane in Indonesia.</title>
        <authorList>
            <person name="Selvaraj P."/>
            <person name="Muralishankar V."/>
            <person name="Muruganantham S."/>
            <person name="Sp S."/>
            <person name="Haryani S."/>
            <person name="Lau K.J.X."/>
            <person name="Naqvi N.I."/>
        </authorList>
    </citation>
    <scope>NUCLEOTIDE SEQUENCE [LARGE SCALE GENOMIC DNA]</scope>
    <source>
        <strain evidence="2">GMP-LS</strain>
    </source>
</reference>
<comment type="caution">
    <text evidence="2">The sequence shown here is derived from an EMBL/GenBank/DDBJ whole genome shotgun (WGS) entry which is preliminary data.</text>
</comment>
<accession>A0AAN7USP1</accession>
<evidence type="ECO:0000256" key="1">
    <source>
        <dbReference type="SAM" id="MobiDB-lite"/>
    </source>
</evidence>
<dbReference type="EMBL" id="JAWHQM010000004">
    <property type="protein sequence ID" value="KAK5626629.1"/>
    <property type="molecule type" value="Genomic_DNA"/>
</dbReference>
<keyword evidence="3" id="KW-1185">Reference proteome</keyword>
<dbReference type="AlphaFoldDB" id="A0AAN7USP1"/>
<gene>
    <name evidence="2" type="ORF">RRF57_002344</name>
</gene>
<sequence length="160" mass="17763">MHIFEGRFQNGLGISASQVRRGADEYIAASPDQYSIEDAPPNLKARQSSEFGSTEAKATDGRTDTQGQGSRPCEETHGARHWSRQKRASTSRCGRLFHQNAAIVQTCQALLTLQVIIIFDSTDVHGLKSVKHELFLHVRRLSSHPMSIDLQCRSMEGGKK</sequence>
<evidence type="ECO:0000313" key="2">
    <source>
        <dbReference type="EMBL" id="KAK5626629.1"/>
    </source>
</evidence>
<evidence type="ECO:0000313" key="3">
    <source>
        <dbReference type="Proteomes" id="UP001305414"/>
    </source>
</evidence>
<name>A0AAN7USP1_9PEZI</name>
<protein>
    <submittedName>
        <fullName evidence="2">Uncharacterized protein</fullName>
    </submittedName>
</protein>
<proteinExistence type="predicted"/>